<dbReference type="Pfam" id="PF16188">
    <property type="entry name" value="Peptidase_M24_C"/>
    <property type="match status" value="1"/>
</dbReference>
<comment type="similarity">
    <text evidence="1">Belongs to the peptidase M24B family.</text>
</comment>
<dbReference type="FunFam" id="3.90.230.10:FF:000009">
    <property type="entry name" value="xaa-Pro aminopeptidase 2"/>
    <property type="match status" value="1"/>
</dbReference>
<reference evidence="7 8" key="1">
    <citation type="submission" date="2020-07" db="EMBL/GenBank/DDBJ databases">
        <authorList>
            <person name="Li M."/>
        </authorList>
    </citation>
    <scope>NUCLEOTIDE SEQUENCE [LARGE SCALE GENOMIC DNA]</scope>
    <source>
        <strain evidence="7 8">DSM 23284</strain>
    </source>
</reference>
<comment type="caution">
    <text evidence="7">The sequence shown here is derived from an EMBL/GenBank/DDBJ whole genome shotgun (WGS) entry which is preliminary data.</text>
</comment>
<evidence type="ECO:0000259" key="5">
    <source>
        <dbReference type="Pfam" id="PF01321"/>
    </source>
</evidence>
<dbReference type="InterPro" id="IPR000587">
    <property type="entry name" value="Creatinase_N"/>
</dbReference>
<dbReference type="Pfam" id="PF16189">
    <property type="entry name" value="Creatinase_N_2"/>
    <property type="match status" value="1"/>
</dbReference>
<keyword evidence="7" id="KW-0645">Protease</keyword>
<proteinExistence type="inferred from homology"/>
<name>A0A838XR77_9HYPH</name>
<dbReference type="PANTHER" id="PTHR43763:SF6">
    <property type="entry name" value="XAA-PRO AMINOPEPTIDASE 1"/>
    <property type="match status" value="1"/>
</dbReference>
<evidence type="ECO:0000256" key="1">
    <source>
        <dbReference type="ARBA" id="ARBA00008766"/>
    </source>
</evidence>
<dbReference type="Proteomes" id="UP000559404">
    <property type="component" value="Unassembled WGS sequence"/>
</dbReference>
<feature type="domain" description="Peptidase M24 C-terminal" evidence="6">
    <location>
        <begin position="544"/>
        <end position="604"/>
    </location>
</feature>
<dbReference type="InterPro" id="IPR033740">
    <property type="entry name" value="Pept_M24B"/>
</dbReference>
<evidence type="ECO:0000256" key="3">
    <source>
        <dbReference type="ARBA" id="ARBA00022801"/>
    </source>
</evidence>
<accession>A0A838XR77</accession>
<keyword evidence="2" id="KW-0479">Metal-binding</keyword>
<dbReference type="AlphaFoldDB" id="A0A838XR77"/>
<dbReference type="SUPFAM" id="SSF53092">
    <property type="entry name" value="Creatinase/prolidase N-terminal domain"/>
    <property type="match status" value="1"/>
</dbReference>
<protein>
    <submittedName>
        <fullName evidence="7">Aminopeptidase P family protein</fullName>
    </submittedName>
</protein>
<reference evidence="7 8" key="2">
    <citation type="submission" date="2020-08" db="EMBL/GenBank/DDBJ databases">
        <title>Stappia taiwanensis sp. nov., isolated from a coastal thermal spring.</title>
        <authorList>
            <person name="Kampfer P."/>
        </authorList>
    </citation>
    <scope>NUCLEOTIDE SEQUENCE [LARGE SCALE GENOMIC DNA]</scope>
    <source>
        <strain evidence="7 8">DSM 23284</strain>
    </source>
</reference>
<gene>
    <name evidence="7" type="ORF">H1W37_05410</name>
</gene>
<dbReference type="InterPro" id="IPR032416">
    <property type="entry name" value="Peptidase_M24_C"/>
</dbReference>
<dbReference type="EMBL" id="JACEON010000004">
    <property type="protein sequence ID" value="MBA4611076.1"/>
    <property type="molecule type" value="Genomic_DNA"/>
</dbReference>
<dbReference type="Pfam" id="PF00557">
    <property type="entry name" value="Peptidase_M24"/>
    <property type="match status" value="1"/>
</dbReference>
<evidence type="ECO:0000313" key="8">
    <source>
        <dbReference type="Proteomes" id="UP000559404"/>
    </source>
</evidence>
<organism evidence="7 8">
    <name type="scientific">Stappia taiwanensis</name>
    <dbReference type="NCBI Taxonomy" id="992267"/>
    <lineage>
        <taxon>Bacteria</taxon>
        <taxon>Pseudomonadati</taxon>
        <taxon>Pseudomonadota</taxon>
        <taxon>Alphaproteobacteria</taxon>
        <taxon>Hyphomicrobiales</taxon>
        <taxon>Stappiaceae</taxon>
        <taxon>Stappia</taxon>
    </lineage>
</organism>
<evidence type="ECO:0000259" key="6">
    <source>
        <dbReference type="Pfam" id="PF16188"/>
    </source>
</evidence>
<dbReference type="InterPro" id="IPR036005">
    <property type="entry name" value="Creatinase/aminopeptidase-like"/>
</dbReference>
<evidence type="ECO:0000259" key="4">
    <source>
        <dbReference type="Pfam" id="PF00557"/>
    </source>
</evidence>
<feature type="domain" description="Peptidase M24" evidence="4">
    <location>
        <begin position="321"/>
        <end position="533"/>
    </location>
</feature>
<dbReference type="InterPro" id="IPR029149">
    <property type="entry name" value="Creatin/AminoP/Spt16_N"/>
</dbReference>
<dbReference type="GO" id="GO:0070006">
    <property type="term" value="F:metalloaminopeptidase activity"/>
    <property type="evidence" value="ECO:0007669"/>
    <property type="project" value="InterPro"/>
</dbReference>
<keyword evidence="3" id="KW-0378">Hydrolase</keyword>
<dbReference type="InterPro" id="IPR000994">
    <property type="entry name" value="Pept_M24"/>
</dbReference>
<keyword evidence="8" id="KW-1185">Reference proteome</keyword>
<dbReference type="Pfam" id="PF01321">
    <property type="entry name" value="Creatinase_N"/>
    <property type="match status" value="1"/>
</dbReference>
<keyword evidence="7" id="KW-0031">Aminopeptidase</keyword>
<dbReference type="GO" id="GO:0005737">
    <property type="term" value="C:cytoplasm"/>
    <property type="evidence" value="ECO:0007669"/>
    <property type="project" value="UniProtKB-ARBA"/>
</dbReference>
<feature type="domain" description="Creatinase N-terminal" evidence="5">
    <location>
        <begin position="17"/>
        <end position="147"/>
    </location>
</feature>
<dbReference type="GO" id="GO:0046872">
    <property type="term" value="F:metal ion binding"/>
    <property type="evidence" value="ECO:0007669"/>
    <property type="project" value="UniProtKB-KW"/>
</dbReference>
<dbReference type="RefSeq" id="WP_181759283.1">
    <property type="nucleotide sequence ID" value="NZ_BMCR01000002.1"/>
</dbReference>
<dbReference type="Gene3D" id="3.90.230.10">
    <property type="entry name" value="Creatinase/methionine aminopeptidase superfamily"/>
    <property type="match status" value="1"/>
</dbReference>
<evidence type="ECO:0000256" key="2">
    <source>
        <dbReference type="ARBA" id="ARBA00022723"/>
    </source>
</evidence>
<dbReference type="PANTHER" id="PTHR43763">
    <property type="entry name" value="XAA-PRO AMINOPEPTIDASE 1"/>
    <property type="match status" value="1"/>
</dbReference>
<sequence length="604" mass="64466">MFQSFDSTVDPSVGSARCAALRQELARLGLDGFLVPRGDAHQGEYVPPADSRLEWLTGFAGSAGMAVVLADEAAIFVDGRYTIQVREQVDTSVFAPMHLIETPPAEWLEGALKPGQRLGFDPMLHTVAATRRLQTACKAAGAELVAVAANPVDTVWTDRPEPPLGAVTLHPETFAGEPAKAKIARIAGEVARAQADALVMTQPDAIAWLFNIRGADVPHVPLPLSFAVLGANETARIFIDGRKLSNAVRDDLSKLADIHEPAELLPALTALGKTGARVMLDPDWAGAALETAITGAGGSIVEGPDPVVRAKAVKNAAELEGARQAHLRDGAAFAAFLAWFDTAIAAGPLDEITVAERLEAFRADTGKLKDISFDTISAAGPNAAICHYRVDRHSNLTIPQDSLFLIDSGAQYEDGTTDITRTLAVGDVAEEARRHFTLVLKGHIGIATARFPIGTSGAQIDALARLPLWQAGLDFDHGTGHGVGSYLSVHEGPQRLAKTGHVPLQPGMIVSNEPGYYRTDGYGIRIENLEIVTPAREIAGGDRPMLGFETLTLAPIDRRLVVLELLSPAERDWLNAYHHRVLAEIGPLVSEDVRGWLEQATAPL</sequence>
<dbReference type="Gene3D" id="3.40.350.10">
    <property type="entry name" value="Creatinase/prolidase N-terminal domain"/>
    <property type="match status" value="2"/>
</dbReference>
<dbReference type="InterPro" id="IPR050422">
    <property type="entry name" value="X-Pro_aminopeptidase_P"/>
</dbReference>
<dbReference type="CDD" id="cd01085">
    <property type="entry name" value="APP"/>
    <property type="match status" value="1"/>
</dbReference>
<dbReference type="SUPFAM" id="SSF55920">
    <property type="entry name" value="Creatinase/aminopeptidase"/>
    <property type="match status" value="1"/>
</dbReference>
<evidence type="ECO:0000313" key="7">
    <source>
        <dbReference type="EMBL" id="MBA4611076.1"/>
    </source>
</evidence>